<evidence type="ECO:0000313" key="5">
    <source>
        <dbReference type="EMBL" id="WWC63227.1"/>
    </source>
</evidence>
<sequence length="147" mass="15887">MSIIRSALPSLRATFSPKLPLHKPSIRLISSNTAFPTLKKAPSFSRPGPPPLPPSDQAEFEALIKANETIGASPDIVDNPSKGIKAAEELQQHKDIRRGPRPDFTGDVNPKTGEMGGPKMDPFKAGDQDWSYAGRVTVSPVLFCQGR</sequence>
<dbReference type="KEGG" id="kdj:28969548"/>
<organism evidence="4">
    <name type="scientific">Kwoniella dejecticola CBS 10117</name>
    <dbReference type="NCBI Taxonomy" id="1296121"/>
    <lineage>
        <taxon>Eukaryota</taxon>
        <taxon>Fungi</taxon>
        <taxon>Dikarya</taxon>
        <taxon>Basidiomycota</taxon>
        <taxon>Agaricomycotina</taxon>
        <taxon>Tremellomycetes</taxon>
        <taxon>Tremellales</taxon>
        <taxon>Cryptococcaceae</taxon>
        <taxon>Kwoniella</taxon>
    </lineage>
</organism>
<dbReference type="Pfam" id="PF07896">
    <property type="entry name" value="DUF1674"/>
    <property type="match status" value="1"/>
</dbReference>
<dbReference type="GO" id="GO:0005739">
    <property type="term" value="C:mitochondrion"/>
    <property type="evidence" value="ECO:0007669"/>
    <property type="project" value="TreeGrafter"/>
</dbReference>
<evidence type="ECO:0000313" key="6">
    <source>
        <dbReference type="Proteomes" id="UP000078595"/>
    </source>
</evidence>
<dbReference type="AlphaFoldDB" id="A0A1A6A0H5"/>
<dbReference type="PANTHER" id="PTHR28524">
    <property type="entry name" value="SUCCINATE DEHYDROGENASE ASSEMBLY FACTOR 4, MITOCHONDRIAL"/>
    <property type="match status" value="1"/>
</dbReference>
<evidence type="ECO:0000256" key="3">
    <source>
        <dbReference type="SAM" id="MobiDB-lite"/>
    </source>
</evidence>
<dbReference type="RefSeq" id="XP_018261411.1">
    <property type="nucleotide sequence ID" value="XM_018409139.1"/>
</dbReference>
<dbReference type="Proteomes" id="UP000078595">
    <property type="component" value="Chromosome 7"/>
</dbReference>
<dbReference type="GO" id="GO:0034553">
    <property type="term" value="P:mitochondrial respiratory chain complex II assembly"/>
    <property type="evidence" value="ECO:0007669"/>
    <property type="project" value="TreeGrafter"/>
</dbReference>
<evidence type="ECO:0000256" key="1">
    <source>
        <dbReference type="ARBA" id="ARBA00005701"/>
    </source>
</evidence>
<accession>A0A1A6A0H5</accession>
<evidence type="ECO:0000256" key="2">
    <source>
        <dbReference type="ARBA" id="ARBA00022170"/>
    </source>
</evidence>
<evidence type="ECO:0000313" key="4">
    <source>
        <dbReference type="EMBL" id="OBR83569.1"/>
    </source>
</evidence>
<gene>
    <name evidence="4" type="ORF">I303_05849</name>
    <name evidence="5" type="ORF">I303_105827</name>
</gene>
<comment type="similarity">
    <text evidence="1">Belongs to the SDHAF4 family.</text>
</comment>
<reference evidence="5" key="2">
    <citation type="submission" date="2013-07" db="EMBL/GenBank/DDBJ databases">
        <authorList>
            <consortium name="The Broad Institute Genome Sequencing Platform"/>
            <person name="Cuomo C."/>
            <person name="Litvintseva A."/>
            <person name="Chen Y."/>
            <person name="Heitman J."/>
            <person name="Sun S."/>
            <person name="Springer D."/>
            <person name="Dromer F."/>
            <person name="Young S.K."/>
            <person name="Zeng Q."/>
            <person name="Gargeya S."/>
            <person name="Fitzgerald M."/>
            <person name="Abouelleil A."/>
            <person name="Alvarado L."/>
            <person name="Berlin A.M."/>
            <person name="Chapman S.B."/>
            <person name="Dewar J."/>
            <person name="Goldberg J."/>
            <person name="Griggs A."/>
            <person name="Gujja S."/>
            <person name="Hansen M."/>
            <person name="Howarth C."/>
            <person name="Imamovic A."/>
            <person name="Larimer J."/>
            <person name="McCowan C."/>
            <person name="Murphy C."/>
            <person name="Pearson M."/>
            <person name="Priest M."/>
            <person name="Roberts A."/>
            <person name="Saif S."/>
            <person name="Shea T."/>
            <person name="Sykes S."/>
            <person name="Wortman J."/>
            <person name="Nusbaum C."/>
            <person name="Birren B."/>
        </authorList>
    </citation>
    <scope>NUCLEOTIDE SEQUENCE</scope>
    <source>
        <strain evidence="5">CBS 10117</strain>
    </source>
</reference>
<reference evidence="5" key="3">
    <citation type="submission" date="2024-02" db="EMBL/GenBank/DDBJ databases">
        <title>Comparative genomics of Cryptococcus and Kwoniella reveals pathogenesis evolution and contrasting modes of karyotype evolution via chromosome fusion or intercentromeric recombination.</title>
        <authorList>
            <person name="Coelho M.A."/>
            <person name="David-Palma M."/>
            <person name="Shea T."/>
            <person name="Bowers K."/>
            <person name="McGinley-Smith S."/>
            <person name="Mohammad A.W."/>
            <person name="Gnirke A."/>
            <person name="Yurkov A.M."/>
            <person name="Nowrousian M."/>
            <person name="Sun S."/>
            <person name="Cuomo C.A."/>
            <person name="Heitman J."/>
        </authorList>
    </citation>
    <scope>NUCLEOTIDE SEQUENCE</scope>
    <source>
        <strain evidence="5">CBS 10117</strain>
    </source>
</reference>
<dbReference type="GeneID" id="28969548"/>
<keyword evidence="6" id="KW-1185">Reference proteome</keyword>
<dbReference type="EMBL" id="KI894033">
    <property type="protein sequence ID" value="OBR83569.1"/>
    <property type="molecule type" value="Genomic_DNA"/>
</dbReference>
<protein>
    <recommendedName>
        <fullName evidence="2">Succinate dehydrogenase assembly factor 4, mitochondrial</fullName>
    </recommendedName>
</protein>
<feature type="compositionally biased region" description="Basic and acidic residues" evidence="3">
    <location>
        <begin position="91"/>
        <end position="101"/>
    </location>
</feature>
<reference evidence="4" key="1">
    <citation type="submission" date="2013-07" db="EMBL/GenBank/DDBJ databases">
        <title>The Genome Sequence of Cryptococcus dejecticola CBS10117.</title>
        <authorList>
            <consortium name="The Broad Institute Genome Sequencing Platform"/>
            <person name="Cuomo C."/>
            <person name="Litvintseva A."/>
            <person name="Chen Y."/>
            <person name="Heitman J."/>
            <person name="Sun S."/>
            <person name="Springer D."/>
            <person name="Dromer F."/>
            <person name="Young S.K."/>
            <person name="Zeng Q."/>
            <person name="Gargeya S."/>
            <person name="Fitzgerald M."/>
            <person name="Abouelleil A."/>
            <person name="Alvarado L."/>
            <person name="Berlin A.M."/>
            <person name="Chapman S.B."/>
            <person name="Dewar J."/>
            <person name="Goldberg J."/>
            <person name="Griggs A."/>
            <person name="Gujja S."/>
            <person name="Hansen M."/>
            <person name="Howarth C."/>
            <person name="Imamovic A."/>
            <person name="Larimer J."/>
            <person name="McCowan C."/>
            <person name="Murphy C."/>
            <person name="Pearson M."/>
            <person name="Priest M."/>
            <person name="Roberts A."/>
            <person name="Saif S."/>
            <person name="Shea T."/>
            <person name="Sykes S."/>
            <person name="Wortman J."/>
            <person name="Nusbaum C."/>
            <person name="Birren B."/>
        </authorList>
    </citation>
    <scope>NUCLEOTIDE SEQUENCE [LARGE SCALE GENOMIC DNA]</scope>
    <source>
        <strain evidence="4">CBS 10117</strain>
    </source>
</reference>
<dbReference type="VEuPathDB" id="FungiDB:I303_05849"/>
<dbReference type="OrthoDB" id="201362at2759"/>
<dbReference type="PANTHER" id="PTHR28524:SF3">
    <property type="entry name" value="SUCCINATE DEHYDROGENASE ASSEMBLY FACTOR 4, MITOCHONDRIAL"/>
    <property type="match status" value="1"/>
</dbReference>
<dbReference type="InterPro" id="IPR012875">
    <property type="entry name" value="SDHF4"/>
</dbReference>
<name>A0A1A6A0H5_9TREE</name>
<proteinExistence type="inferred from homology"/>
<dbReference type="EMBL" id="CP144536">
    <property type="protein sequence ID" value="WWC63227.1"/>
    <property type="molecule type" value="Genomic_DNA"/>
</dbReference>
<dbReference type="STRING" id="1296121.A0A1A6A0H5"/>
<feature type="region of interest" description="Disordered" evidence="3">
    <location>
        <begin position="91"/>
        <end position="126"/>
    </location>
</feature>